<dbReference type="InterPro" id="IPR012640">
    <property type="entry name" value="Membr_lipoprot_lipid_attach_CS"/>
</dbReference>
<keyword evidence="2" id="KW-0732">Signal</keyword>
<dbReference type="RefSeq" id="WP_166322196.1">
    <property type="nucleotide sequence ID" value="NZ_CP049916.1"/>
</dbReference>
<reference evidence="3 4" key="1">
    <citation type="submission" date="2020-03" db="EMBL/GenBank/DDBJ databases">
        <authorList>
            <person name="Zhu W."/>
        </authorList>
    </citation>
    <scope>NUCLEOTIDE SEQUENCE [LARGE SCALE GENOMIC DNA]</scope>
    <source>
        <strain evidence="3 4">185</strain>
    </source>
</reference>
<dbReference type="KEGG" id="alj:G8D99_02240"/>
<proteinExistence type="predicted"/>
<evidence type="ECO:0000313" key="4">
    <source>
        <dbReference type="Proteomes" id="UP000501939"/>
    </source>
</evidence>
<dbReference type="EMBL" id="CP049916">
    <property type="protein sequence ID" value="QIO07955.1"/>
    <property type="molecule type" value="Genomic_DNA"/>
</dbReference>
<evidence type="ECO:0000313" key="3">
    <source>
        <dbReference type="EMBL" id="QIO07955.1"/>
    </source>
</evidence>
<accession>A0A6G8S1F8</accession>
<gene>
    <name evidence="3" type="ORF">G8D99_02240</name>
</gene>
<evidence type="ECO:0000256" key="2">
    <source>
        <dbReference type="ARBA" id="ARBA00022729"/>
    </source>
</evidence>
<dbReference type="AlphaFoldDB" id="A0A6G8S1F8"/>
<dbReference type="Pfam" id="PF08139">
    <property type="entry name" value="LPAM_1"/>
    <property type="match status" value="1"/>
</dbReference>
<protein>
    <recommendedName>
        <fullName evidence="1">Type IV secretion system putative lipoprotein virB7</fullName>
    </recommendedName>
</protein>
<evidence type="ECO:0000256" key="1">
    <source>
        <dbReference type="ARBA" id="ARBA00017922"/>
    </source>
</evidence>
<keyword evidence="4" id="KW-1185">Reference proteome</keyword>
<sequence length="34" mass="3566">MNKVLIVLFSLVLLSACSTMNVRPTATVMVGSGL</sequence>
<name>A0A6G8S1F8_9GAMM</name>
<keyword evidence="3" id="KW-0449">Lipoprotein</keyword>
<organism evidence="3 4">
    <name type="scientific">Acinetobacter lanii</name>
    <dbReference type="NCBI Taxonomy" id="2715163"/>
    <lineage>
        <taxon>Bacteria</taxon>
        <taxon>Pseudomonadati</taxon>
        <taxon>Pseudomonadota</taxon>
        <taxon>Gammaproteobacteria</taxon>
        <taxon>Moraxellales</taxon>
        <taxon>Moraxellaceae</taxon>
        <taxon>Acinetobacter</taxon>
    </lineage>
</organism>
<dbReference type="PROSITE" id="PS51257">
    <property type="entry name" value="PROKAR_LIPOPROTEIN"/>
    <property type="match status" value="1"/>
</dbReference>
<dbReference type="Proteomes" id="UP000501939">
    <property type="component" value="Chromosome"/>
</dbReference>